<dbReference type="PROSITE" id="PS50097">
    <property type="entry name" value="BTB"/>
    <property type="match status" value="1"/>
</dbReference>
<dbReference type="Gene3D" id="3.30.710.10">
    <property type="entry name" value="Potassium Channel Kv1.1, Chain A"/>
    <property type="match status" value="1"/>
</dbReference>
<dbReference type="PANTHER" id="PTHR47843">
    <property type="entry name" value="BTB DOMAIN-CONTAINING PROTEIN-RELATED"/>
    <property type="match status" value="1"/>
</dbReference>
<dbReference type="SUPFAM" id="SSF54695">
    <property type="entry name" value="POZ domain"/>
    <property type="match status" value="1"/>
</dbReference>
<organism evidence="2 3">
    <name type="scientific">Tothia fuscella</name>
    <dbReference type="NCBI Taxonomy" id="1048955"/>
    <lineage>
        <taxon>Eukaryota</taxon>
        <taxon>Fungi</taxon>
        <taxon>Dikarya</taxon>
        <taxon>Ascomycota</taxon>
        <taxon>Pezizomycotina</taxon>
        <taxon>Dothideomycetes</taxon>
        <taxon>Pleosporomycetidae</taxon>
        <taxon>Venturiales</taxon>
        <taxon>Cylindrosympodiaceae</taxon>
        <taxon>Tothia</taxon>
    </lineage>
</organism>
<dbReference type="EMBL" id="MU007094">
    <property type="protein sequence ID" value="KAF2422100.1"/>
    <property type="molecule type" value="Genomic_DNA"/>
</dbReference>
<reference evidence="2" key="1">
    <citation type="journal article" date="2020" name="Stud. Mycol.">
        <title>101 Dothideomycetes genomes: a test case for predicting lifestyles and emergence of pathogens.</title>
        <authorList>
            <person name="Haridas S."/>
            <person name="Albert R."/>
            <person name="Binder M."/>
            <person name="Bloem J."/>
            <person name="Labutti K."/>
            <person name="Salamov A."/>
            <person name="Andreopoulos B."/>
            <person name="Baker S."/>
            <person name="Barry K."/>
            <person name="Bills G."/>
            <person name="Bluhm B."/>
            <person name="Cannon C."/>
            <person name="Castanera R."/>
            <person name="Culley D."/>
            <person name="Daum C."/>
            <person name="Ezra D."/>
            <person name="Gonzalez J."/>
            <person name="Henrissat B."/>
            <person name="Kuo A."/>
            <person name="Liang C."/>
            <person name="Lipzen A."/>
            <person name="Lutzoni F."/>
            <person name="Magnuson J."/>
            <person name="Mondo S."/>
            <person name="Nolan M."/>
            <person name="Ohm R."/>
            <person name="Pangilinan J."/>
            <person name="Park H.-J."/>
            <person name="Ramirez L."/>
            <person name="Alfaro M."/>
            <person name="Sun H."/>
            <person name="Tritt A."/>
            <person name="Yoshinaga Y."/>
            <person name="Zwiers L.-H."/>
            <person name="Turgeon B."/>
            <person name="Goodwin S."/>
            <person name="Spatafora J."/>
            <person name="Crous P."/>
            <person name="Grigoriev I."/>
        </authorList>
    </citation>
    <scope>NUCLEOTIDE SEQUENCE</scope>
    <source>
        <strain evidence="2">CBS 130266</strain>
    </source>
</reference>
<accession>A0A9P4NHR8</accession>
<dbReference type="AlphaFoldDB" id="A0A9P4NHR8"/>
<dbReference type="InterPro" id="IPR000210">
    <property type="entry name" value="BTB/POZ_dom"/>
</dbReference>
<proteinExistence type="predicted"/>
<gene>
    <name evidence="2" type="ORF">EJ08DRAFT_682825</name>
</gene>
<evidence type="ECO:0000259" key="1">
    <source>
        <dbReference type="PROSITE" id="PS50097"/>
    </source>
</evidence>
<evidence type="ECO:0000313" key="3">
    <source>
        <dbReference type="Proteomes" id="UP000800235"/>
    </source>
</evidence>
<dbReference type="CDD" id="cd18186">
    <property type="entry name" value="BTB_POZ_ZBTB_KLHL-like"/>
    <property type="match status" value="1"/>
</dbReference>
<sequence>MNTMPLTEEYKTKIAMERFSSYVAGLDKFWKSGQHSDLVLACPSGTTFNVHKTVLCSQSAFFEKACTPSGFKESVDGIVKVGYEDDLVKAVLQYCYTMDYDAKDDMLFHAKMYSVADYYGIPALKPLALTKFEEVARCSDPNITATIEHIYNNTPEEDRSLRDVLVRVCMTKDLGSLLLDDAFATVFATIIEFRKDLALLLVGASRWIGWKKVQCQRCQHIWADTRETIGNATCPCCGDCLYQWDNFAVF</sequence>
<evidence type="ECO:0000313" key="2">
    <source>
        <dbReference type="EMBL" id="KAF2422100.1"/>
    </source>
</evidence>
<dbReference type="InterPro" id="IPR011333">
    <property type="entry name" value="SKP1/BTB/POZ_sf"/>
</dbReference>
<dbReference type="OrthoDB" id="6359816at2759"/>
<name>A0A9P4NHR8_9PEZI</name>
<feature type="domain" description="BTB" evidence="1">
    <location>
        <begin position="36"/>
        <end position="104"/>
    </location>
</feature>
<keyword evidence="3" id="KW-1185">Reference proteome</keyword>
<dbReference type="PANTHER" id="PTHR47843:SF5">
    <property type="entry name" value="BTB_POZ DOMAIN PROTEIN"/>
    <property type="match status" value="1"/>
</dbReference>
<dbReference type="Pfam" id="PF00651">
    <property type="entry name" value="BTB"/>
    <property type="match status" value="1"/>
</dbReference>
<protein>
    <recommendedName>
        <fullName evidence="1">BTB domain-containing protein</fullName>
    </recommendedName>
</protein>
<dbReference type="Proteomes" id="UP000800235">
    <property type="component" value="Unassembled WGS sequence"/>
</dbReference>
<comment type="caution">
    <text evidence="2">The sequence shown here is derived from an EMBL/GenBank/DDBJ whole genome shotgun (WGS) entry which is preliminary data.</text>
</comment>